<dbReference type="SUPFAM" id="SSF51726">
    <property type="entry name" value="UROD/MetE-like"/>
    <property type="match status" value="1"/>
</dbReference>
<gene>
    <name evidence="2" type="ORF">PHACADRAFT_204270</name>
</gene>
<evidence type="ECO:0000259" key="1">
    <source>
        <dbReference type="Pfam" id="PF01717"/>
    </source>
</evidence>
<dbReference type="PANTHER" id="PTHR43844:SF2">
    <property type="entry name" value="SYNTHASE, VITAMIN-B12 INDEPENDENT, PUTATIVE (AFU_ORTHOLOGUE AFUA_3G12060)-RELATED"/>
    <property type="match status" value="1"/>
</dbReference>
<accession>K5WAY5</accession>
<dbReference type="Proteomes" id="UP000008370">
    <property type="component" value="Unassembled WGS sequence"/>
</dbReference>
<reference evidence="2 3" key="1">
    <citation type="journal article" date="2012" name="BMC Genomics">
        <title>Comparative genomics of the white-rot fungi, Phanerochaete carnosa and P. chrysosporium, to elucidate the genetic basis of the distinct wood types they colonize.</title>
        <authorList>
            <person name="Suzuki H."/>
            <person name="MacDonald J."/>
            <person name="Syed K."/>
            <person name="Salamov A."/>
            <person name="Hori C."/>
            <person name="Aerts A."/>
            <person name="Henrissat B."/>
            <person name="Wiebenga A."/>
            <person name="vanKuyk P.A."/>
            <person name="Barry K."/>
            <person name="Lindquist E."/>
            <person name="LaButti K."/>
            <person name="Lapidus A."/>
            <person name="Lucas S."/>
            <person name="Coutinho P."/>
            <person name="Gong Y."/>
            <person name="Samejima M."/>
            <person name="Mahadevan R."/>
            <person name="Abou-Zaid M."/>
            <person name="de Vries R.P."/>
            <person name="Igarashi K."/>
            <person name="Yadav J.S."/>
            <person name="Grigoriev I.V."/>
            <person name="Master E.R."/>
        </authorList>
    </citation>
    <scope>NUCLEOTIDE SEQUENCE [LARGE SCALE GENOMIC DNA]</scope>
    <source>
        <strain evidence="2 3">HHB-10118-sp</strain>
    </source>
</reference>
<dbReference type="AlphaFoldDB" id="K5WAY5"/>
<keyword evidence="3" id="KW-1185">Reference proteome</keyword>
<dbReference type="EMBL" id="JH930468">
    <property type="protein sequence ID" value="EKM61118.1"/>
    <property type="molecule type" value="Genomic_DNA"/>
</dbReference>
<dbReference type="GeneID" id="18912262"/>
<dbReference type="InterPro" id="IPR038071">
    <property type="entry name" value="UROD/MetE-like_sf"/>
</dbReference>
<dbReference type="KEGG" id="pco:PHACADRAFT_204270"/>
<dbReference type="GO" id="GO:0008270">
    <property type="term" value="F:zinc ion binding"/>
    <property type="evidence" value="ECO:0007669"/>
    <property type="project" value="InterPro"/>
</dbReference>
<proteinExistence type="predicted"/>
<dbReference type="OrthoDB" id="7772923at2759"/>
<dbReference type="CDD" id="cd03311">
    <property type="entry name" value="CIMS_C_terminal_like"/>
    <property type="match status" value="1"/>
</dbReference>
<evidence type="ECO:0000313" key="3">
    <source>
        <dbReference type="Proteomes" id="UP000008370"/>
    </source>
</evidence>
<dbReference type="STRING" id="650164.K5WAY5"/>
<evidence type="ECO:0000313" key="2">
    <source>
        <dbReference type="EMBL" id="EKM61118.1"/>
    </source>
</evidence>
<dbReference type="InterPro" id="IPR002629">
    <property type="entry name" value="Met_Synth_C/arc"/>
</dbReference>
<feature type="domain" description="Cobalamin-independent methionine synthase MetE C-terminal/archaeal" evidence="1">
    <location>
        <begin position="275"/>
        <end position="402"/>
    </location>
</feature>
<name>K5WAY5_PHACS</name>
<sequence length="406" mass="45644">MSLAPETLGDTTDASSFLHLNPPFRAEHVGSLLRSASLLERRAQFQTSACTAEELRAAEDAAIADAVKLQQGAFYEGIFEQFSGMSNIVRPIETFKAYLPYVQFFIYAGFKEVPSIYCTGKIQWPEGGVHLRDFEYLKSLVQPQDIKKLKVTVCGPTWMHLRHGSDNTYDTAVYKTDDAYFADLVQAYREELRALYASGCRNIQFDDPTFAFFCADSTVEGMKKAGVNWEKLLDTYIRVYNDILQDRPGDLTVCLHTCRGNYKVRAARTSPAPLGLHYCEGGYDRIAQKFFNELKVDCYYLEYDTERAGDLEPLKYLPQNKIVVLGLVTTKKGQLETVEELRDAINEAADLIAQGNFKRSRAYALNQICISPQCGFASVAEGNPITEEEQRAKLALVVEAAKKILE</sequence>
<dbReference type="HOGENOM" id="CLU_058877_0_0_1"/>
<dbReference type="Gene3D" id="3.20.20.210">
    <property type="match status" value="1"/>
</dbReference>
<dbReference type="GO" id="GO:0003871">
    <property type="term" value="F:5-methyltetrahydropteroyltriglutamate-homocysteine S-methyltransferase activity"/>
    <property type="evidence" value="ECO:0007669"/>
    <property type="project" value="InterPro"/>
</dbReference>
<dbReference type="InParanoid" id="K5WAY5"/>
<protein>
    <recommendedName>
        <fullName evidence="1">Cobalamin-independent methionine synthase MetE C-terminal/archaeal domain-containing protein</fullName>
    </recommendedName>
</protein>
<dbReference type="RefSeq" id="XP_007390552.1">
    <property type="nucleotide sequence ID" value="XM_007390490.1"/>
</dbReference>
<dbReference type="GO" id="GO:0009086">
    <property type="term" value="P:methionine biosynthetic process"/>
    <property type="evidence" value="ECO:0007669"/>
    <property type="project" value="InterPro"/>
</dbReference>
<organism evidence="2 3">
    <name type="scientific">Phanerochaete carnosa (strain HHB-10118-sp)</name>
    <name type="common">White-rot fungus</name>
    <name type="synonym">Peniophora carnosa</name>
    <dbReference type="NCBI Taxonomy" id="650164"/>
    <lineage>
        <taxon>Eukaryota</taxon>
        <taxon>Fungi</taxon>
        <taxon>Dikarya</taxon>
        <taxon>Basidiomycota</taxon>
        <taxon>Agaricomycotina</taxon>
        <taxon>Agaricomycetes</taxon>
        <taxon>Polyporales</taxon>
        <taxon>Phanerochaetaceae</taxon>
        <taxon>Phanerochaete</taxon>
    </lineage>
</organism>
<dbReference type="Pfam" id="PF01717">
    <property type="entry name" value="Meth_synt_2"/>
    <property type="match status" value="1"/>
</dbReference>
<dbReference type="PANTHER" id="PTHR43844">
    <property type="entry name" value="METHIONINE SYNTHASE"/>
    <property type="match status" value="1"/>
</dbReference>